<dbReference type="AlphaFoldDB" id="A0A9X1VTE3"/>
<dbReference type="RefSeq" id="WP_243305538.1">
    <property type="nucleotide sequence ID" value="NZ_JALGBI010000001.1"/>
</dbReference>
<comment type="caution">
    <text evidence="1">The sequence shown here is derived from an EMBL/GenBank/DDBJ whole genome shotgun (WGS) entry which is preliminary data.</text>
</comment>
<proteinExistence type="predicted"/>
<sequence>MRFAIMGLNARDAMLFKSMVRLLSHRLRYAWVYDDGQPDLAVVGAAPVQAHHPYVLHVSADGHSRPHHVALPLHANALEAALNAAGDAILALKASVTRHHAPAPPPDAPMQLLRWPPASVLAGQPARLRLATLMTGKPFTIAQLHERSGIELPACERFCQEALAAGILQPLSTAPPARPAERHAPAHSRGLLAQIRAKLGLGT</sequence>
<protein>
    <submittedName>
        <fullName evidence="1">Uncharacterized protein</fullName>
    </submittedName>
</protein>
<accession>A0A9X1VTE3</accession>
<gene>
    <name evidence="1" type="ORF">MMF98_07095</name>
</gene>
<evidence type="ECO:0000313" key="1">
    <source>
        <dbReference type="EMBL" id="MCJ0762973.1"/>
    </source>
</evidence>
<name>A0A9X1VTE3_9BURK</name>
<dbReference type="Proteomes" id="UP001139447">
    <property type="component" value="Unassembled WGS sequence"/>
</dbReference>
<organism evidence="1 2">
    <name type="scientific">Variovorax terrae</name>
    <dbReference type="NCBI Taxonomy" id="2923278"/>
    <lineage>
        <taxon>Bacteria</taxon>
        <taxon>Pseudomonadati</taxon>
        <taxon>Pseudomonadota</taxon>
        <taxon>Betaproteobacteria</taxon>
        <taxon>Burkholderiales</taxon>
        <taxon>Comamonadaceae</taxon>
        <taxon>Variovorax</taxon>
    </lineage>
</organism>
<reference evidence="1" key="1">
    <citation type="submission" date="2022-03" db="EMBL/GenBank/DDBJ databases">
        <authorList>
            <person name="Woo C.Y."/>
        </authorList>
    </citation>
    <scope>NUCLEOTIDE SEQUENCE</scope>
    <source>
        <strain evidence="1">CYS-02</strain>
    </source>
</reference>
<evidence type="ECO:0000313" key="2">
    <source>
        <dbReference type="Proteomes" id="UP001139447"/>
    </source>
</evidence>
<keyword evidence="2" id="KW-1185">Reference proteome</keyword>
<dbReference type="EMBL" id="JALGBI010000001">
    <property type="protein sequence ID" value="MCJ0762973.1"/>
    <property type="molecule type" value="Genomic_DNA"/>
</dbReference>